<name>A0A411Z3E9_9RHOB</name>
<keyword evidence="8" id="KW-1185">Reference proteome</keyword>
<accession>A0A411Z3E9</accession>
<evidence type="ECO:0000313" key="7">
    <source>
        <dbReference type="EMBL" id="RGP37560.1"/>
    </source>
</evidence>
<feature type="transmembrane region" description="Helical" evidence="6">
    <location>
        <begin position="37"/>
        <end position="63"/>
    </location>
</feature>
<feature type="transmembrane region" description="Helical" evidence="6">
    <location>
        <begin position="161"/>
        <end position="179"/>
    </location>
</feature>
<dbReference type="GO" id="GO:0005886">
    <property type="term" value="C:plasma membrane"/>
    <property type="evidence" value="ECO:0007669"/>
    <property type="project" value="UniProtKB-SubCell"/>
</dbReference>
<protein>
    <submittedName>
        <fullName evidence="7">Branched-chain amino acid ABC transporter permease</fullName>
    </submittedName>
</protein>
<feature type="transmembrane region" description="Helical" evidence="6">
    <location>
        <begin position="83"/>
        <end position="105"/>
    </location>
</feature>
<comment type="subcellular location">
    <subcellularLocation>
        <location evidence="1">Cell membrane</location>
        <topology evidence="1">Multi-pass membrane protein</topology>
    </subcellularLocation>
</comment>
<dbReference type="Pfam" id="PF02653">
    <property type="entry name" value="BPD_transp_2"/>
    <property type="match status" value="1"/>
</dbReference>
<dbReference type="RefSeq" id="WP_118151722.1">
    <property type="nucleotide sequence ID" value="NZ_QWEY01000004.1"/>
</dbReference>
<dbReference type="AlphaFoldDB" id="A0A411Z3E9"/>
<dbReference type="InterPro" id="IPR001851">
    <property type="entry name" value="ABC_transp_permease"/>
</dbReference>
<evidence type="ECO:0000313" key="8">
    <source>
        <dbReference type="Proteomes" id="UP000284547"/>
    </source>
</evidence>
<dbReference type="PANTHER" id="PTHR30482:SF4">
    <property type="entry name" value="SLR1201 PROTEIN"/>
    <property type="match status" value="1"/>
</dbReference>
<evidence type="ECO:0000256" key="4">
    <source>
        <dbReference type="ARBA" id="ARBA00022989"/>
    </source>
</evidence>
<feature type="transmembrane region" description="Helical" evidence="6">
    <location>
        <begin position="6"/>
        <end position="25"/>
    </location>
</feature>
<keyword evidence="4 6" id="KW-1133">Transmembrane helix</keyword>
<proteinExistence type="predicted"/>
<evidence type="ECO:0000256" key="5">
    <source>
        <dbReference type="ARBA" id="ARBA00023136"/>
    </source>
</evidence>
<comment type="caution">
    <text evidence="7">The sequence shown here is derived from an EMBL/GenBank/DDBJ whole genome shotgun (WGS) entry which is preliminary data.</text>
</comment>
<sequence>MTDRAKVWGVHLLVLAALFAAQFLLPSYHVTNLARIMVLAVFAMGYNIAFGYTGLLSLGHALFFAAGMYGMGLPVWHLEWLSLPALIAGLLAGGAMAGVVGLLALRTAGVSFMIVTLMFAQAGYLTLLYLNSWTGGDEGFVVARSGRVLLGFDLATDTPRFMAAFVLFAAGLLLCLWLVRSPFGRVMVAMRENEERSRMLGYDPFRVKLTALILSGLYAGAAGAAYGMLFGYVGATFATIQYSILPMLYVLLGGAGTVLGPFLGALLMFYLIDITSGYTDAYLFVVGAALVGLVLFAPKGILGTLRERALRWLP</sequence>
<evidence type="ECO:0000256" key="3">
    <source>
        <dbReference type="ARBA" id="ARBA00022692"/>
    </source>
</evidence>
<gene>
    <name evidence="7" type="ORF">D1012_10190</name>
</gene>
<organism evidence="7 8">
    <name type="scientific">Pseudotabrizicola alkalilacus</name>
    <dbReference type="NCBI Taxonomy" id="2305252"/>
    <lineage>
        <taxon>Bacteria</taxon>
        <taxon>Pseudomonadati</taxon>
        <taxon>Pseudomonadota</taxon>
        <taxon>Alphaproteobacteria</taxon>
        <taxon>Rhodobacterales</taxon>
        <taxon>Paracoccaceae</taxon>
        <taxon>Pseudotabrizicola</taxon>
    </lineage>
</organism>
<reference evidence="7 8" key="1">
    <citation type="submission" date="2018-08" db="EMBL/GenBank/DDBJ databases">
        <title>Flavobacterium tibetense sp. nov., isolated from a wetland YonghuCo on Tibetan Plateau.</title>
        <authorList>
            <person name="Phurbu D."/>
            <person name="Lu H."/>
            <person name="Xing P."/>
        </authorList>
    </citation>
    <scope>NUCLEOTIDE SEQUENCE [LARGE SCALE GENOMIC DNA]</scope>
    <source>
        <strain evidence="7 8">DJC</strain>
    </source>
</reference>
<dbReference type="InterPro" id="IPR043428">
    <property type="entry name" value="LivM-like"/>
</dbReference>
<keyword evidence="3 6" id="KW-0812">Transmembrane</keyword>
<keyword evidence="5 6" id="KW-0472">Membrane</keyword>
<evidence type="ECO:0000256" key="1">
    <source>
        <dbReference type="ARBA" id="ARBA00004651"/>
    </source>
</evidence>
<dbReference type="CDD" id="cd06581">
    <property type="entry name" value="TM_PBP1_LivM_like"/>
    <property type="match status" value="1"/>
</dbReference>
<evidence type="ECO:0000256" key="6">
    <source>
        <dbReference type="SAM" id="Phobius"/>
    </source>
</evidence>
<dbReference type="EMBL" id="QWEY01000004">
    <property type="protein sequence ID" value="RGP37560.1"/>
    <property type="molecule type" value="Genomic_DNA"/>
</dbReference>
<feature type="transmembrane region" description="Helical" evidence="6">
    <location>
        <begin position="282"/>
        <end position="302"/>
    </location>
</feature>
<dbReference type="OrthoDB" id="9804361at2"/>
<dbReference type="GO" id="GO:0015658">
    <property type="term" value="F:branched-chain amino acid transmembrane transporter activity"/>
    <property type="evidence" value="ECO:0007669"/>
    <property type="project" value="InterPro"/>
</dbReference>
<evidence type="ECO:0000256" key="2">
    <source>
        <dbReference type="ARBA" id="ARBA00022475"/>
    </source>
</evidence>
<dbReference type="PANTHER" id="PTHR30482">
    <property type="entry name" value="HIGH-AFFINITY BRANCHED-CHAIN AMINO ACID TRANSPORT SYSTEM PERMEASE"/>
    <property type="match status" value="1"/>
</dbReference>
<dbReference type="Proteomes" id="UP000284547">
    <property type="component" value="Unassembled WGS sequence"/>
</dbReference>
<feature type="transmembrane region" description="Helical" evidence="6">
    <location>
        <begin position="249"/>
        <end position="270"/>
    </location>
</feature>
<feature type="transmembrane region" description="Helical" evidence="6">
    <location>
        <begin position="112"/>
        <end position="130"/>
    </location>
</feature>
<keyword evidence="2" id="KW-1003">Cell membrane</keyword>